<dbReference type="InterPro" id="IPR042381">
    <property type="entry name" value="CD96"/>
</dbReference>
<dbReference type="InterPro" id="IPR013783">
    <property type="entry name" value="Ig-like_fold"/>
</dbReference>
<dbReference type="AlphaFoldDB" id="A0A9L0S703"/>
<dbReference type="Proteomes" id="UP000002281">
    <property type="component" value="Chromosome 19"/>
</dbReference>
<dbReference type="RefSeq" id="XP_014588384.1">
    <property type="nucleotide sequence ID" value="XM_014732898.3"/>
</dbReference>
<feature type="compositionally biased region" description="Polar residues" evidence="1">
    <location>
        <begin position="420"/>
        <end position="449"/>
    </location>
</feature>
<reference evidence="4" key="2">
    <citation type="submission" date="2025-08" db="UniProtKB">
        <authorList>
            <consortium name="Ensembl"/>
        </authorList>
    </citation>
    <scope>IDENTIFICATION</scope>
    <source>
        <strain evidence="4">Thoroughbred</strain>
    </source>
</reference>
<dbReference type="GO" id="GO:0006954">
    <property type="term" value="P:inflammatory response"/>
    <property type="evidence" value="ECO:0000318"/>
    <property type="project" value="GO_Central"/>
</dbReference>
<evidence type="ECO:0000256" key="1">
    <source>
        <dbReference type="SAM" id="MobiDB-lite"/>
    </source>
</evidence>
<keyword evidence="2" id="KW-0812">Transmembrane</keyword>
<dbReference type="SMART" id="SM00409">
    <property type="entry name" value="IG"/>
    <property type="match status" value="2"/>
</dbReference>
<dbReference type="KEGG" id="ecb:100061586"/>
<feature type="domain" description="Immunoglobulin" evidence="3">
    <location>
        <begin position="148"/>
        <end position="250"/>
    </location>
</feature>
<keyword evidence="2" id="KW-0472">Membrane</keyword>
<dbReference type="InterPro" id="IPR036179">
    <property type="entry name" value="Ig-like_dom_sf"/>
</dbReference>
<dbReference type="CTD" id="10225"/>
<dbReference type="OrthoDB" id="9904226at2759"/>
<feature type="compositionally biased region" description="Low complexity" evidence="1">
    <location>
        <begin position="398"/>
        <end position="416"/>
    </location>
</feature>
<feature type="region of interest" description="Disordered" evidence="1">
    <location>
        <begin position="377"/>
        <end position="478"/>
    </location>
</feature>
<keyword evidence="5" id="KW-1185">Reference proteome</keyword>
<dbReference type="GeneID" id="100061586"/>
<organism evidence="4 5">
    <name type="scientific">Equus caballus</name>
    <name type="common">Horse</name>
    <dbReference type="NCBI Taxonomy" id="9796"/>
    <lineage>
        <taxon>Eukaryota</taxon>
        <taxon>Metazoa</taxon>
        <taxon>Chordata</taxon>
        <taxon>Craniata</taxon>
        <taxon>Vertebrata</taxon>
        <taxon>Euteleostomi</taxon>
        <taxon>Mammalia</taxon>
        <taxon>Eutheria</taxon>
        <taxon>Laurasiatheria</taxon>
        <taxon>Perissodactyla</taxon>
        <taxon>Equidae</taxon>
        <taxon>Equus</taxon>
    </lineage>
</organism>
<keyword evidence="2" id="KW-1133">Transmembrane helix</keyword>
<dbReference type="InterPro" id="IPR003599">
    <property type="entry name" value="Ig_sub"/>
</dbReference>
<dbReference type="SUPFAM" id="SSF48726">
    <property type="entry name" value="Immunoglobulin"/>
    <property type="match status" value="2"/>
</dbReference>
<feature type="transmembrane region" description="Helical" evidence="2">
    <location>
        <begin position="521"/>
        <end position="542"/>
    </location>
</feature>
<dbReference type="GeneTree" id="ENSGT00390000003446"/>
<dbReference type="PANTHER" id="PTHR15317">
    <property type="entry name" value="T-CELL SURFACE PROTEIN TACTILE"/>
    <property type="match status" value="1"/>
</dbReference>
<evidence type="ECO:0000313" key="4">
    <source>
        <dbReference type="Ensembl" id="ENSECAP00000071906.1"/>
    </source>
</evidence>
<protein>
    <submittedName>
        <fullName evidence="4">CD96 molecule</fullName>
    </submittedName>
</protein>
<dbReference type="Gene3D" id="2.60.40.10">
    <property type="entry name" value="Immunoglobulins"/>
    <property type="match status" value="3"/>
</dbReference>
<dbReference type="PANTHER" id="PTHR15317:SF1">
    <property type="entry name" value="T-CELL SURFACE PROTEIN TACTILE"/>
    <property type="match status" value="1"/>
</dbReference>
<name>A0A9L0S703_HORSE</name>
<dbReference type="GO" id="GO:0005737">
    <property type="term" value="C:cytoplasm"/>
    <property type="evidence" value="ECO:0007669"/>
    <property type="project" value="Ensembl"/>
</dbReference>
<sequence length="587" mass="65711">MEKKWTYCAVYSIIQIHFVRGVWEEMFNAEEDVYALPGSDVNLTCQIRKKGFLVQMQWSKFTDKLDLIALYHPEYGSYCAIGSPCKSLVTYREIPGNVSQWTLHLRNMSSSLTGKYECSFTLYPEGIWTKIYNLLIQTNVIQDEWRSNHTIEIEINRTLEIPCFQNISSEIASEFTFAWLVEHNGTQETLITQDRPISNSTLFKDRVRLGTDHGLRLSPVQIHDDRRKFSCHVMVRPGKIFMSTITVKVFAKPETPVIVENNSMDVLGKYNVVYQEIAWTGFERIFNCSLRNVFPTANLTWFTDRSFPQGEREGRYITNEERKGKGGFLELKSVLTMVYGNKPAQSNNLTIWCTALSPAPGNKVWNISSKKITFSLGLADPPTDPPTSGTESALGTQPSPASSTSPTRSPAASSIALVDESTSTPNATPQTSDSNVTAQGFNYSWTSSGKDTKNREHNSASWMPSEMYSSSPSGADSTLHGDVFPSTTRTFSEVPKAASGSTKNSDIRITGIVVNKPKDGMSWPVIVAALVFSCVVVFGLGVRKWCQYQKEIMERPPPFKPPPPPIKYTCIQESIGCDLPCQEMETL</sequence>
<evidence type="ECO:0000256" key="2">
    <source>
        <dbReference type="SAM" id="Phobius"/>
    </source>
</evidence>
<gene>
    <name evidence="4" type="primary">CD96</name>
</gene>
<feature type="compositionally biased region" description="Polar residues" evidence="1">
    <location>
        <begin position="386"/>
        <end position="397"/>
    </location>
</feature>
<feature type="domain" description="Immunoglobulin" evidence="3">
    <location>
        <begin position="30"/>
        <end position="137"/>
    </location>
</feature>
<feature type="compositionally biased region" description="Polar residues" evidence="1">
    <location>
        <begin position="459"/>
        <end position="476"/>
    </location>
</feature>
<reference evidence="4 5" key="1">
    <citation type="journal article" date="2009" name="Science">
        <title>Genome sequence, comparative analysis, and population genetics of the domestic horse.</title>
        <authorList>
            <consortium name="Broad Institute Genome Sequencing Platform"/>
            <consortium name="Broad Institute Whole Genome Assembly Team"/>
            <person name="Wade C.M."/>
            <person name="Giulotto E."/>
            <person name="Sigurdsson S."/>
            <person name="Zoli M."/>
            <person name="Gnerre S."/>
            <person name="Imsland F."/>
            <person name="Lear T.L."/>
            <person name="Adelson D.L."/>
            <person name="Bailey E."/>
            <person name="Bellone R.R."/>
            <person name="Bloecker H."/>
            <person name="Distl O."/>
            <person name="Edgar R.C."/>
            <person name="Garber M."/>
            <person name="Leeb T."/>
            <person name="Mauceli E."/>
            <person name="MacLeod J.N."/>
            <person name="Penedo M.C.T."/>
            <person name="Raison J.M."/>
            <person name="Sharpe T."/>
            <person name="Vogel J."/>
            <person name="Andersson L."/>
            <person name="Antczak D.F."/>
            <person name="Biagi T."/>
            <person name="Binns M.M."/>
            <person name="Chowdhary B.P."/>
            <person name="Coleman S.J."/>
            <person name="Della Valle G."/>
            <person name="Fryc S."/>
            <person name="Guerin G."/>
            <person name="Hasegawa T."/>
            <person name="Hill E.W."/>
            <person name="Jurka J."/>
            <person name="Kiialainen A."/>
            <person name="Lindgren G."/>
            <person name="Liu J."/>
            <person name="Magnani E."/>
            <person name="Mickelson J.R."/>
            <person name="Murray J."/>
            <person name="Nergadze S.G."/>
            <person name="Onofrio R."/>
            <person name="Pedroni S."/>
            <person name="Piras M.F."/>
            <person name="Raudsepp T."/>
            <person name="Rocchi M."/>
            <person name="Roeed K.H."/>
            <person name="Ryder O.A."/>
            <person name="Searle S."/>
            <person name="Skow L."/>
            <person name="Swinburne J.E."/>
            <person name="Syvaenen A.C."/>
            <person name="Tozaki T."/>
            <person name="Valberg S.J."/>
            <person name="Vaudin M."/>
            <person name="White J.R."/>
            <person name="Zody M.C."/>
            <person name="Lander E.S."/>
            <person name="Lindblad-Toh K."/>
        </authorList>
    </citation>
    <scope>NUCLEOTIDE SEQUENCE [LARGE SCALE GENOMIC DNA]</scope>
    <source>
        <strain evidence="4 5">Thoroughbred</strain>
    </source>
</reference>
<evidence type="ECO:0000313" key="5">
    <source>
        <dbReference type="Proteomes" id="UP000002281"/>
    </source>
</evidence>
<accession>A0A9L0S703</accession>
<evidence type="ECO:0000259" key="3">
    <source>
        <dbReference type="SMART" id="SM00409"/>
    </source>
</evidence>
<dbReference type="Ensembl" id="ENSECAT00000118107.1">
    <property type="protein sequence ID" value="ENSECAP00000071906.1"/>
    <property type="gene ID" value="ENSECAG00000036315.2"/>
</dbReference>
<reference evidence="4" key="3">
    <citation type="submission" date="2025-09" db="UniProtKB">
        <authorList>
            <consortium name="Ensembl"/>
        </authorList>
    </citation>
    <scope>IDENTIFICATION</scope>
    <source>
        <strain evidence="4">Thoroughbred</strain>
    </source>
</reference>
<dbReference type="GO" id="GO:0007160">
    <property type="term" value="P:cell-matrix adhesion"/>
    <property type="evidence" value="ECO:0000318"/>
    <property type="project" value="GO_Central"/>
</dbReference>
<proteinExistence type="predicted"/>